<evidence type="ECO:0000313" key="1">
    <source>
        <dbReference type="EMBL" id="MCP2271301.1"/>
    </source>
</evidence>
<evidence type="ECO:0000313" key="2">
    <source>
        <dbReference type="Proteomes" id="UP001205185"/>
    </source>
</evidence>
<organism evidence="1 2">
    <name type="scientific">Actinokineospora diospyrosa</name>
    <dbReference type="NCBI Taxonomy" id="103728"/>
    <lineage>
        <taxon>Bacteria</taxon>
        <taxon>Bacillati</taxon>
        <taxon>Actinomycetota</taxon>
        <taxon>Actinomycetes</taxon>
        <taxon>Pseudonocardiales</taxon>
        <taxon>Pseudonocardiaceae</taxon>
        <taxon>Actinokineospora</taxon>
    </lineage>
</organism>
<keyword evidence="2" id="KW-1185">Reference proteome</keyword>
<reference evidence="1 2" key="1">
    <citation type="submission" date="2022-06" db="EMBL/GenBank/DDBJ databases">
        <title>Genomic Encyclopedia of Archaeal and Bacterial Type Strains, Phase II (KMG-II): from individual species to whole genera.</title>
        <authorList>
            <person name="Goeker M."/>
        </authorList>
    </citation>
    <scope>NUCLEOTIDE SEQUENCE [LARGE SCALE GENOMIC DNA]</scope>
    <source>
        <strain evidence="1 2">DSM 44255</strain>
    </source>
</reference>
<dbReference type="EMBL" id="JAMTCO010000009">
    <property type="protein sequence ID" value="MCP2271301.1"/>
    <property type="molecule type" value="Genomic_DNA"/>
</dbReference>
<protein>
    <submittedName>
        <fullName evidence="1">Uncharacterized protein</fullName>
    </submittedName>
</protein>
<proteinExistence type="predicted"/>
<dbReference type="Proteomes" id="UP001205185">
    <property type="component" value="Unassembled WGS sequence"/>
</dbReference>
<accession>A0ABT1IF85</accession>
<comment type="caution">
    <text evidence="1">The sequence shown here is derived from an EMBL/GenBank/DDBJ whole genome shotgun (WGS) entry which is preliminary data.</text>
</comment>
<dbReference type="RefSeq" id="WP_253888252.1">
    <property type="nucleotide sequence ID" value="NZ_BAAAVB010000027.1"/>
</dbReference>
<name>A0ABT1IF85_9PSEU</name>
<gene>
    <name evidence="1" type="ORF">LV75_003815</name>
</gene>
<sequence length="168" mass="18827">MTLEGVYGMQPALLPRSMVRLTLADKKLLWVGRPGVELLDFERHYRYENESLHRFPQHRDGTIDWTAVDSGLVLDEASTEFEVAMSRWLRLVGDRVVVIWSEVVVPSVMIAVDLFAELLADIAGTFAEFWVYSPDARVLVENTFAGQLTAARLPDNTSSSRTGARGSL</sequence>